<name>A0A9W6C829_9FIRM</name>
<dbReference type="AlphaFoldDB" id="A0A9W6C829"/>
<accession>A0A9W6C829</accession>
<proteinExistence type="predicted"/>
<gene>
    <name evidence="2" type="ORF">Selli1_16160</name>
</gene>
<keyword evidence="3" id="KW-1185">Reference proteome</keyword>
<dbReference type="GO" id="GO:0004553">
    <property type="term" value="F:hydrolase activity, hydrolyzing O-glycosyl compounds"/>
    <property type="evidence" value="ECO:0007669"/>
    <property type="project" value="InterPro"/>
</dbReference>
<dbReference type="RefSeq" id="WP_191427263.1">
    <property type="nucleotide sequence ID" value="NZ_BSBO01000014.1"/>
</dbReference>
<dbReference type="GO" id="GO:0016052">
    <property type="term" value="P:carbohydrate catabolic process"/>
    <property type="evidence" value="ECO:0007669"/>
    <property type="project" value="InterPro"/>
</dbReference>
<dbReference type="Pfam" id="PF16011">
    <property type="entry name" value="CBM9_2"/>
    <property type="match status" value="1"/>
</dbReference>
<protein>
    <recommendedName>
        <fullName evidence="1">Carbohydrate-binding domain-containing protein</fullName>
    </recommendedName>
</protein>
<evidence type="ECO:0000313" key="2">
    <source>
        <dbReference type="EMBL" id="GLG04442.1"/>
    </source>
</evidence>
<sequence length="203" mass="23133">MKIQILSFPEQLSSEGTSFEVSHLLWGTKFAPPVTGRIGYVPGDGFYVEMTCFETDPLRRQTGFQVPVYLDSAMEAFFHFPFSGKRSRKLSPYINLEFNANGALLAQYGFARTGRTLFSEAECRALSHHVRLMPDCWKLTFHLPLSLLEQIYGITKSSLPDTFSCNFYKISEDPSIEHYAAFSPLLSDAPDFHRPEFFEKATF</sequence>
<reference evidence="2 3" key="1">
    <citation type="journal article" date="2023" name="Int. J. Syst. Evol. Microbiol.">
        <title>Sellimonas catena sp. nov., isolated from human faeces.</title>
        <authorList>
            <person name="Hisatomi A."/>
            <person name="Ohkuma M."/>
            <person name="Sakamoto M."/>
        </authorList>
    </citation>
    <scope>NUCLEOTIDE SEQUENCE [LARGE SCALE GENOMIC DNA]</scope>
    <source>
        <strain evidence="2 3">12EGH17</strain>
    </source>
</reference>
<organism evidence="2 3">
    <name type="scientific">Sellimonas catena</name>
    <dbReference type="NCBI Taxonomy" id="2994035"/>
    <lineage>
        <taxon>Bacteria</taxon>
        <taxon>Bacillati</taxon>
        <taxon>Bacillota</taxon>
        <taxon>Clostridia</taxon>
        <taxon>Lachnospirales</taxon>
        <taxon>Lachnospiraceae</taxon>
        <taxon>Sellimonas</taxon>
    </lineage>
</organism>
<evidence type="ECO:0000313" key="3">
    <source>
        <dbReference type="Proteomes" id="UP001145145"/>
    </source>
</evidence>
<dbReference type="Proteomes" id="UP001145145">
    <property type="component" value="Unassembled WGS sequence"/>
</dbReference>
<feature type="domain" description="Carbohydrate-binding" evidence="1">
    <location>
        <begin position="20"/>
        <end position="200"/>
    </location>
</feature>
<evidence type="ECO:0000259" key="1">
    <source>
        <dbReference type="Pfam" id="PF16011"/>
    </source>
</evidence>
<dbReference type="GO" id="GO:0030246">
    <property type="term" value="F:carbohydrate binding"/>
    <property type="evidence" value="ECO:0007669"/>
    <property type="project" value="InterPro"/>
</dbReference>
<dbReference type="EMBL" id="BSBO01000014">
    <property type="protein sequence ID" value="GLG04442.1"/>
    <property type="molecule type" value="Genomic_DNA"/>
</dbReference>
<dbReference type="InterPro" id="IPR010502">
    <property type="entry name" value="Carb-bd_dom_fam9"/>
</dbReference>
<comment type="caution">
    <text evidence="2">The sequence shown here is derived from an EMBL/GenBank/DDBJ whole genome shotgun (WGS) entry which is preliminary data.</text>
</comment>
<dbReference type="Gene3D" id="2.60.40.1190">
    <property type="match status" value="1"/>
</dbReference>